<evidence type="ECO:0000313" key="2">
    <source>
        <dbReference type="EnsemblMetazoa" id="XP_019853883.1"/>
    </source>
</evidence>
<protein>
    <recommendedName>
        <fullName evidence="4">Secreted protein</fullName>
    </recommendedName>
</protein>
<name>A0AAN0JB17_AMPQE</name>
<evidence type="ECO:0000313" key="3">
    <source>
        <dbReference type="Proteomes" id="UP000007879"/>
    </source>
</evidence>
<reference evidence="3" key="1">
    <citation type="journal article" date="2010" name="Nature">
        <title>The Amphimedon queenslandica genome and the evolution of animal complexity.</title>
        <authorList>
            <person name="Srivastava M."/>
            <person name="Simakov O."/>
            <person name="Chapman J."/>
            <person name="Fahey B."/>
            <person name="Gauthier M.E."/>
            <person name="Mitros T."/>
            <person name="Richards G.S."/>
            <person name="Conaco C."/>
            <person name="Dacre M."/>
            <person name="Hellsten U."/>
            <person name="Larroux C."/>
            <person name="Putnam N.H."/>
            <person name="Stanke M."/>
            <person name="Adamska M."/>
            <person name="Darling A."/>
            <person name="Degnan S.M."/>
            <person name="Oakley T.H."/>
            <person name="Plachetzki D.C."/>
            <person name="Zhai Y."/>
            <person name="Adamski M."/>
            <person name="Calcino A."/>
            <person name="Cummins S.F."/>
            <person name="Goodstein D.M."/>
            <person name="Harris C."/>
            <person name="Jackson D.J."/>
            <person name="Leys S.P."/>
            <person name="Shu S."/>
            <person name="Woodcroft B.J."/>
            <person name="Vervoort M."/>
            <person name="Kosik K.S."/>
            <person name="Manning G."/>
            <person name="Degnan B.M."/>
            <person name="Rokhsar D.S."/>
        </authorList>
    </citation>
    <scope>NUCLEOTIDE SEQUENCE [LARGE SCALE GENOMIC DNA]</scope>
</reference>
<keyword evidence="3" id="KW-1185">Reference proteome</keyword>
<dbReference type="RefSeq" id="XP_019853883.1">
    <property type="nucleotide sequence ID" value="XM_019998324.1"/>
</dbReference>
<dbReference type="Proteomes" id="UP000007879">
    <property type="component" value="Unassembled WGS sequence"/>
</dbReference>
<dbReference type="EnsemblMetazoa" id="XM_019998324.1">
    <property type="protein sequence ID" value="XP_019853883.1"/>
    <property type="gene ID" value="LOC109583127"/>
</dbReference>
<evidence type="ECO:0000256" key="1">
    <source>
        <dbReference type="SAM" id="SignalP"/>
    </source>
</evidence>
<feature type="chain" id="PRO_5042838124" description="Secreted protein" evidence="1">
    <location>
        <begin position="27"/>
        <end position="174"/>
    </location>
</feature>
<dbReference type="GeneID" id="109583127"/>
<organism evidence="2 3">
    <name type="scientific">Amphimedon queenslandica</name>
    <name type="common">Sponge</name>
    <dbReference type="NCBI Taxonomy" id="400682"/>
    <lineage>
        <taxon>Eukaryota</taxon>
        <taxon>Metazoa</taxon>
        <taxon>Porifera</taxon>
        <taxon>Demospongiae</taxon>
        <taxon>Heteroscleromorpha</taxon>
        <taxon>Haplosclerida</taxon>
        <taxon>Niphatidae</taxon>
        <taxon>Amphimedon</taxon>
    </lineage>
</organism>
<keyword evidence="1" id="KW-0732">Signal</keyword>
<accession>A0AAN0JB17</accession>
<feature type="signal peptide" evidence="1">
    <location>
        <begin position="1"/>
        <end position="26"/>
    </location>
</feature>
<reference evidence="2" key="2">
    <citation type="submission" date="2024-06" db="UniProtKB">
        <authorList>
            <consortium name="EnsemblMetazoa"/>
        </authorList>
    </citation>
    <scope>IDENTIFICATION</scope>
</reference>
<evidence type="ECO:0008006" key="4">
    <source>
        <dbReference type="Google" id="ProtNLM"/>
    </source>
</evidence>
<dbReference type="AlphaFoldDB" id="A0AAN0JB17"/>
<dbReference type="KEGG" id="aqu:109583127"/>
<proteinExistence type="predicted"/>
<sequence>MVMKTGLAALSLIWITMNLLVHTAVPAPVTSNIAKDLNGQLMATEKFVGKLYGSSGLDENLIKFAATQVFLNEDVHIKDSFLLKFLNGSLVSRFSKGSLTTHICDYLKEKNNDYDCSDSQLVKKDKIFLNMHNVVKATKDHFLAYHDSNEGICSYYESVKDLIDLGTLSCNNKT</sequence>